<evidence type="ECO:0000313" key="2">
    <source>
        <dbReference type="Proteomes" id="UP000054251"/>
    </source>
</evidence>
<dbReference type="Proteomes" id="UP000054251">
    <property type="component" value="Unassembled WGS sequence"/>
</dbReference>
<sequence>MTLIVRINNVLEQFRHEMGVFNNEMQQFRNETNQRLKNLEISNRTSVSRFDSQSEDEGEIETPLMPCYLIAP</sequence>
<evidence type="ECO:0000313" key="1">
    <source>
        <dbReference type="EMBL" id="KRZ98807.1"/>
    </source>
</evidence>
<reference evidence="1 2" key="1">
    <citation type="submission" date="2015-11" db="EMBL/GenBank/DDBJ databases">
        <title>The genome of Debaryomyces fabryi.</title>
        <authorList>
            <person name="Tafer H."/>
            <person name="Lopandic K."/>
        </authorList>
    </citation>
    <scope>NUCLEOTIDE SEQUENCE [LARGE SCALE GENOMIC DNA]</scope>
    <source>
        <strain evidence="1 2">CBS 789</strain>
    </source>
</reference>
<keyword evidence="2" id="KW-1185">Reference proteome</keyword>
<gene>
    <name evidence="1" type="ORF">AC631_05429</name>
</gene>
<proteinExistence type="predicted"/>
<comment type="caution">
    <text evidence="1">The sequence shown here is derived from an EMBL/GenBank/DDBJ whole genome shotgun (WGS) entry which is preliminary data.</text>
</comment>
<name>A0A0V1PRE2_9ASCO</name>
<organism evidence="1 2">
    <name type="scientific">Debaryomyces fabryi</name>
    <dbReference type="NCBI Taxonomy" id="58627"/>
    <lineage>
        <taxon>Eukaryota</taxon>
        <taxon>Fungi</taxon>
        <taxon>Dikarya</taxon>
        <taxon>Ascomycota</taxon>
        <taxon>Saccharomycotina</taxon>
        <taxon>Pichiomycetes</taxon>
        <taxon>Debaryomycetaceae</taxon>
        <taxon>Debaryomyces</taxon>
    </lineage>
</organism>
<dbReference type="AlphaFoldDB" id="A0A0V1PRE2"/>
<dbReference type="RefSeq" id="XP_015464910.1">
    <property type="nucleotide sequence ID" value="XM_015614258.1"/>
</dbReference>
<dbReference type="GeneID" id="26842438"/>
<dbReference type="EMBL" id="LMYN01000208">
    <property type="protein sequence ID" value="KRZ98807.1"/>
    <property type="molecule type" value="Genomic_DNA"/>
</dbReference>
<accession>A0A0V1PRE2</accession>
<protein>
    <submittedName>
        <fullName evidence="1">Uncharacterized protein</fullName>
    </submittedName>
</protein>